<dbReference type="InterPro" id="IPR026265">
    <property type="entry name" value="LptC"/>
</dbReference>
<gene>
    <name evidence="6" type="ORF">AMJ83_06490</name>
</gene>
<dbReference type="EMBL" id="LJUJ01000011">
    <property type="protein sequence ID" value="KPK63550.1"/>
    <property type="molecule type" value="Genomic_DNA"/>
</dbReference>
<evidence type="ECO:0000313" key="6">
    <source>
        <dbReference type="EMBL" id="KPK63550.1"/>
    </source>
</evidence>
<name>A0A0S8FSM1_UNCW3</name>
<reference evidence="6 7" key="1">
    <citation type="journal article" date="2015" name="Microbiome">
        <title>Genomic resolution of linkages in carbon, nitrogen, and sulfur cycling among widespread estuary sediment bacteria.</title>
        <authorList>
            <person name="Baker B.J."/>
            <person name="Lazar C.S."/>
            <person name="Teske A.P."/>
            <person name="Dick G.J."/>
        </authorList>
    </citation>
    <scope>NUCLEOTIDE SEQUENCE [LARGE SCALE GENOMIC DNA]</scope>
    <source>
        <strain evidence="6">SM23_42</strain>
    </source>
</reference>
<evidence type="ECO:0000256" key="4">
    <source>
        <dbReference type="ARBA" id="ARBA00022989"/>
    </source>
</evidence>
<dbReference type="AlphaFoldDB" id="A0A0S8FSM1"/>
<keyword evidence="2" id="KW-0997">Cell inner membrane</keyword>
<dbReference type="GO" id="GO:0015221">
    <property type="term" value="F:lipopolysaccharide transmembrane transporter activity"/>
    <property type="evidence" value="ECO:0007669"/>
    <property type="project" value="InterPro"/>
</dbReference>
<evidence type="ECO:0000256" key="2">
    <source>
        <dbReference type="ARBA" id="ARBA00022519"/>
    </source>
</evidence>
<evidence type="ECO:0000256" key="5">
    <source>
        <dbReference type="ARBA" id="ARBA00023136"/>
    </source>
</evidence>
<dbReference type="NCBIfam" id="TIGR04409">
    <property type="entry name" value="LptC_YrbK"/>
    <property type="match status" value="1"/>
</dbReference>
<sequence length="181" mass="20369">MIESKGFFLLLSSLLFLFGACKEKEIEEKLPKDIPKIILEKLCLTETKGGKKLWTLNAEKAGVYDEIIKVDIVTVRFFDENQVEFSVLNAPRGELNTETHNILVEDSVTVLTNDSTRLYTESLFWLNDSAKILTDAYVKIIKGDGTVIEGRGLRTDPHLSRIEIIGETKGASPIELPDIRE</sequence>
<dbReference type="PANTHER" id="PTHR37481:SF1">
    <property type="entry name" value="LIPOPOLYSACCHARIDE EXPORT SYSTEM PROTEIN LPTC"/>
    <property type="match status" value="1"/>
</dbReference>
<dbReference type="STRING" id="1703779.AMJ83_06490"/>
<evidence type="ECO:0000313" key="7">
    <source>
        <dbReference type="Proteomes" id="UP000051373"/>
    </source>
</evidence>
<dbReference type="PANTHER" id="PTHR37481">
    <property type="entry name" value="LIPOPOLYSACCHARIDE EXPORT SYSTEM PROTEIN LPTC"/>
    <property type="match status" value="1"/>
</dbReference>
<dbReference type="InterPro" id="IPR010664">
    <property type="entry name" value="LipoPS_assembly_LptC-rel"/>
</dbReference>
<dbReference type="Pfam" id="PF06835">
    <property type="entry name" value="LptC"/>
    <property type="match status" value="1"/>
</dbReference>
<dbReference type="InterPro" id="IPR052363">
    <property type="entry name" value="LPS_export_LptC"/>
</dbReference>
<dbReference type="Proteomes" id="UP000051373">
    <property type="component" value="Unassembled WGS sequence"/>
</dbReference>
<proteinExistence type="predicted"/>
<evidence type="ECO:0000256" key="1">
    <source>
        <dbReference type="ARBA" id="ARBA00022475"/>
    </source>
</evidence>
<organism evidence="6 7">
    <name type="scientific">candidate division WOR_3 bacterium SM23_42</name>
    <dbReference type="NCBI Taxonomy" id="1703779"/>
    <lineage>
        <taxon>Bacteria</taxon>
        <taxon>Bacteria division WOR-3</taxon>
    </lineage>
</organism>
<evidence type="ECO:0008006" key="8">
    <source>
        <dbReference type="Google" id="ProtNLM"/>
    </source>
</evidence>
<dbReference type="GO" id="GO:0030288">
    <property type="term" value="C:outer membrane-bounded periplasmic space"/>
    <property type="evidence" value="ECO:0007669"/>
    <property type="project" value="TreeGrafter"/>
</dbReference>
<dbReference type="GO" id="GO:0017089">
    <property type="term" value="F:glycolipid transfer activity"/>
    <property type="evidence" value="ECO:0007669"/>
    <property type="project" value="TreeGrafter"/>
</dbReference>
<accession>A0A0S8FSM1</accession>
<dbReference type="Gene3D" id="2.60.450.10">
    <property type="entry name" value="Lipopolysaccharide (LPS) transport protein A like domain"/>
    <property type="match status" value="1"/>
</dbReference>
<keyword evidence="3" id="KW-0812">Transmembrane</keyword>
<keyword evidence="5" id="KW-0472">Membrane</keyword>
<dbReference type="GO" id="GO:0005886">
    <property type="term" value="C:plasma membrane"/>
    <property type="evidence" value="ECO:0007669"/>
    <property type="project" value="InterPro"/>
</dbReference>
<dbReference type="PROSITE" id="PS51257">
    <property type="entry name" value="PROKAR_LIPOPROTEIN"/>
    <property type="match status" value="1"/>
</dbReference>
<keyword evidence="4" id="KW-1133">Transmembrane helix</keyword>
<comment type="caution">
    <text evidence="6">The sequence shown here is derived from an EMBL/GenBank/DDBJ whole genome shotgun (WGS) entry which is preliminary data.</text>
</comment>
<protein>
    <recommendedName>
        <fullName evidence="8">LPS export ABC transporter periplasmic protein LptC</fullName>
    </recommendedName>
</protein>
<evidence type="ECO:0000256" key="3">
    <source>
        <dbReference type="ARBA" id="ARBA00022692"/>
    </source>
</evidence>
<keyword evidence="1" id="KW-1003">Cell membrane</keyword>